<organism evidence="3 4">
    <name type="scientific">Rhodococcus zopfii</name>
    <dbReference type="NCBI Taxonomy" id="43772"/>
    <lineage>
        <taxon>Bacteria</taxon>
        <taxon>Bacillati</taxon>
        <taxon>Actinomycetota</taxon>
        <taxon>Actinomycetes</taxon>
        <taxon>Mycobacteriales</taxon>
        <taxon>Nocardiaceae</taxon>
        <taxon>Rhodococcus</taxon>
    </lineage>
</organism>
<dbReference type="PANTHER" id="PTHR32097">
    <property type="entry name" value="CAMP-BINDING PROTEIN 1-RELATED"/>
    <property type="match status" value="1"/>
</dbReference>
<dbReference type="InterPro" id="IPR051324">
    <property type="entry name" value="Stress/Tellurium_Resist"/>
</dbReference>
<proteinExistence type="inferred from homology"/>
<comment type="similarity">
    <text evidence="1">Belongs to the CAPAB/TerDEXZ family.</text>
</comment>
<dbReference type="Proteomes" id="UP001275440">
    <property type="component" value="Unassembled WGS sequence"/>
</dbReference>
<feature type="domain" description="TerD" evidence="2">
    <location>
        <begin position="6"/>
        <end position="171"/>
    </location>
</feature>
<dbReference type="CDD" id="cd06974">
    <property type="entry name" value="TerD_like"/>
    <property type="match status" value="1"/>
</dbReference>
<sequence>MISPILSKGQNIPLPNDLHQIDVVLGWTESEVEIDASALLLNAEGKVRSDADFVFYNQPESEDGSVRFLGTGSTEEGAQARLTIDLSAVPEDVHSVALSGSVHSGTFGELGKLTLRVVDGAGHSLAEYATADATTESAFVFGEVYRRNGEWKVRAIGQGWDSGLGGLAQDYGVEIDNETEHAEPVDPVEEPAPVGVAPAETTATDSAPEADNPPVVKRVRTGVRTAKRAARTTTPIEFKLAEQDTWQPARLFSVAGIGAGEEQERRATSALVATMQAVPAFARAVCSRVGAPAGGFEGYLEVPYERGESRVIPDAVLKVSRGSRLWTGLLEVKTGNGKLKREQLENYLDVARRKKYDAVISLSNDIPASAGELPVEVDRRKLAKVALRHLSWAEVAHEARMLLSHGHIEENLQNWILREFLRYLDHPRSGASEFVDMGRHWVPVREAVTAGTLRPSDPKAQIVAGTWVALARHLALRLTAELGVTVKHVLPRRFNNDPDARNAHIAEKLAAEGTFEAVLRIPDTVGDLVVTADVRTNRVRCRTTLDAPDEGTSGRRLTWLLKQLENAPGNLQVEAVFSERGNEACEHLDTVRANPKALTEGRSGEIVSFSLEQTFPMGNRRSGTAAGFITSVTASSDSFYGSVVQPLRGWVRAAPQQPEQVAPIAAESVDE</sequence>
<reference evidence="3 4" key="1">
    <citation type="submission" date="2019-10" db="EMBL/GenBank/DDBJ databases">
        <title>Draft Genome Assembly of Rhodococcus zopfii DSM44189.</title>
        <authorList>
            <person name="Sutton J.M."/>
            <person name="Akob D.M."/>
            <person name="Bushman T.J."/>
        </authorList>
    </citation>
    <scope>NUCLEOTIDE SEQUENCE [LARGE SCALE GENOMIC DNA]</scope>
    <source>
        <strain evidence="3 4">DSM 44189</strain>
    </source>
</reference>
<evidence type="ECO:0000313" key="4">
    <source>
        <dbReference type="Proteomes" id="UP001275440"/>
    </source>
</evidence>
<dbReference type="EMBL" id="WBMO01000005">
    <property type="protein sequence ID" value="MDV2477491.1"/>
    <property type="molecule type" value="Genomic_DNA"/>
</dbReference>
<evidence type="ECO:0000259" key="2">
    <source>
        <dbReference type="Pfam" id="PF02342"/>
    </source>
</evidence>
<accession>A0ABU3WTZ1</accession>
<dbReference type="PANTHER" id="PTHR32097:SF4">
    <property type="entry name" value="GENERAL STRESS PROTEIN 16U"/>
    <property type="match status" value="1"/>
</dbReference>
<evidence type="ECO:0000256" key="1">
    <source>
        <dbReference type="ARBA" id="ARBA00008775"/>
    </source>
</evidence>
<comment type="caution">
    <text evidence="3">The sequence shown here is derived from an EMBL/GenBank/DDBJ whole genome shotgun (WGS) entry which is preliminary data.</text>
</comment>
<protein>
    <submittedName>
        <fullName evidence="3">TerD family protein</fullName>
    </submittedName>
</protein>
<dbReference type="Pfam" id="PF02342">
    <property type="entry name" value="TerD"/>
    <property type="match status" value="1"/>
</dbReference>
<evidence type="ECO:0000313" key="3">
    <source>
        <dbReference type="EMBL" id="MDV2477491.1"/>
    </source>
</evidence>
<dbReference type="Gene3D" id="2.60.60.30">
    <property type="entry name" value="sav2460 like domains"/>
    <property type="match status" value="1"/>
</dbReference>
<gene>
    <name evidence="3" type="ORF">F8M49_22645</name>
</gene>
<name>A0ABU3WTZ1_9NOCA</name>
<keyword evidence="4" id="KW-1185">Reference proteome</keyword>
<dbReference type="InterPro" id="IPR003325">
    <property type="entry name" value="TerD"/>
</dbReference>